<dbReference type="AlphaFoldDB" id="A0A4C1ZZA4"/>
<evidence type="ECO:0000256" key="1">
    <source>
        <dbReference type="SAM" id="MobiDB-lite"/>
    </source>
</evidence>
<reference evidence="2 3" key="1">
    <citation type="journal article" date="2019" name="Commun. Biol.">
        <title>The bagworm genome reveals a unique fibroin gene that provides high tensile strength.</title>
        <authorList>
            <person name="Kono N."/>
            <person name="Nakamura H."/>
            <person name="Ohtoshi R."/>
            <person name="Tomita M."/>
            <person name="Numata K."/>
            <person name="Arakawa K."/>
        </authorList>
    </citation>
    <scope>NUCLEOTIDE SEQUENCE [LARGE SCALE GENOMIC DNA]</scope>
</reference>
<protein>
    <submittedName>
        <fullName evidence="2">Uncharacterized protein</fullName>
    </submittedName>
</protein>
<name>A0A4C1ZZA4_EUMVA</name>
<feature type="region of interest" description="Disordered" evidence="1">
    <location>
        <begin position="85"/>
        <end position="108"/>
    </location>
</feature>
<evidence type="ECO:0000313" key="2">
    <source>
        <dbReference type="EMBL" id="GBP93786.1"/>
    </source>
</evidence>
<gene>
    <name evidence="2" type="ORF">EVAR_69211_1</name>
</gene>
<proteinExistence type="predicted"/>
<dbReference type="Proteomes" id="UP000299102">
    <property type="component" value="Unassembled WGS sequence"/>
</dbReference>
<keyword evidence="3" id="KW-1185">Reference proteome</keyword>
<sequence>MDAKIVSWIEEMSDFENTTSKFVDDNVSKVIDLIIIVSITRTQNSQQTTMILTRKKLLQLPCPLKYRLFYAKDIYSESSRSRSPVTMICHQPRSRRRKRTIQPGDKSQHVRSLSMMNHWTASSL</sequence>
<accession>A0A4C1ZZA4</accession>
<comment type="caution">
    <text evidence="2">The sequence shown here is derived from an EMBL/GenBank/DDBJ whole genome shotgun (WGS) entry which is preliminary data.</text>
</comment>
<dbReference type="EMBL" id="BGZK01002418">
    <property type="protein sequence ID" value="GBP93786.1"/>
    <property type="molecule type" value="Genomic_DNA"/>
</dbReference>
<organism evidence="2 3">
    <name type="scientific">Eumeta variegata</name>
    <name type="common">Bagworm moth</name>
    <name type="synonym">Eumeta japonica</name>
    <dbReference type="NCBI Taxonomy" id="151549"/>
    <lineage>
        <taxon>Eukaryota</taxon>
        <taxon>Metazoa</taxon>
        <taxon>Ecdysozoa</taxon>
        <taxon>Arthropoda</taxon>
        <taxon>Hexapoda</taxon>
        <taxon>Insecta</taxon>
        <taxon>Pterygota</taxon>
        <taxon>Neoptera</taxon>
        <taxon>Endopterygota</taxon>
        <taxon>Lepidoptera</taxon>
        <taxon>Glossata</taxon>
        <taxon>Ditrysia</taxon>
        <taxon>Tineoidea</taxon>
        <taxon>Psychidae</taxon>
        <taxon>Oiketicinae</taxon>
        <taxon>Eumeta</taxon>
    </lineage>
</organism>
<evidence type="ECO:0000313" key="3">
    <source>
        <dbReference type="Proteomes" id="UP000299102"/>
    </source>
</evidence>